<organism evidence="1 2">
    <name type="scientific">Puccinia striiformis f. sp. tritici PST-78</name>
    <dbReference type="NCBI Taxonomy" id="1165861"/>
    <lineage>
        <taxon>Eukaryota</taxon>
        <taxon>Fungi</taxon>
        <taxon>Dikarya</taxon>
        <taxon>Basidiomycota</taxon>
        <taxon>Pucciniomycotina</taxon>
        <taxon>Pucciniomycetes</taxon>
        <taxon>Pucciniales</taxon>
        <taxon>Pucciniaceae</taxon>
        <taxon>Puccinia</taxon>
    </lineage>
</organism>
<gene>
    <name evidence="1" type="ORF">PSTG_20127</name>
</gene>
<dbReference type="AlphaFoldDB" id="A0A0L0UHH7"/>
<keyword evidence="2" id="KW-1185">Reference proteome</keyword>
<sequence length="53" mass="5913">MYATSALEEVIGIPASVMRGRSFYYCIAENCLQDSINCLENAKGNDSIAYLRF</sequence>
<name>A0A0L0UHH7_9BASI</name>
<evidence type="ECO:0000313" key="2">
    <source>
        <dbReference type="Proteomes" id="UP000054564"/>
    </source>
</evidence>
<dbReference type="STRING" id="1165861.A0A0L0UHH7"/>
<feature type="non-terminal residue" evidence="1">
    <location>
        <position position="53"/>
    </location>
</feature>
<comment type="caution">
    <text evidence="1">The sequence shown here is derived from an EMBL/GenBank/DDBJ whole genome shotgun (WGS) entry which is preliminary data.</text>
</comment>
<proteinExistence type="predicted"/>
<reference evidence="2" key="1">
    <citation type="submission" date="2014-03" db="EMBL/GenBank/DDBJ databases">
        <title>The Genome Sequence of Puccinia striiformis f. sp. tritici PST-78.</title>
        <authorList>
            <consortium name="The Broad Institute Genome Sequencing Platform"/>
            <person name="Cuomo C."/>
            <person name="Hulbert S."/>
            <person name="Chen X."/>
            <person name="Walker B."/>
            <person name="Young S.K."/>
            <person name="Zeng Q."/>
            <person name="Gargeya S."/>
            <person name="Fitzgerald M."/>
            <person name="Haas B."/>
            <person name="Abouelleil A."/>
            <person name="Alvarado L."/>
            <person name="Arachchi H.M."/>
            <person name="Berlin A.M."/>
            <person name="Chapman S.B."/>
            <person name="Goldberg J."/>
            <person name="Griggs A."/>
            <person name="Gujja S."/>
            <person name="Hansen M."/>
            <person name="Howarth C."/>
            <person name="Imamovic A."/>
            <person name="Larimer J."/>
            <person name="McCowan C."/>
            <person name="Montmayeur A."/>
            <person name="Murphy C."/>
            <person name="Neiman D."/>
            <person name="Pearson M."/>
            <person name="Priest M."/>
            <person name="Roberts A."/>
            <person name="Saif S."/>
            <person name="Shea T."/>
            <person name="Sisk P."/>
            <person name="Sykes S."/>
            <person name="Wortman J."/>
            <person name="Nusbaum C."/>
            <person name="Birren B."/>
        </authorList>
    </citation>
    <scope>NUCLEOTIDE SEQUENCE [LARGE SCALE GENOMIC DNA]</scope>
    <source>
        <strain evidence="2">race PST-78</strain>
    </source>
</reference>
<dbReference type="Proteomes" id="UP000054564">
    <property type="component" value="Unassembled WGS sequence"/>
</dbReference>
<evidence type="ECO:0000313" key="1">
    <source>
        <dbReference type="EMBL" id="KNE86511.1"/>
    </source>
</evidence>
<dbReference type="EMBL" id="AJIL01009334">
    <property type="protein sequence ID" value="KNE86511.1"/>
    <property type="molecule type" value="Genomic_DNA"/>
</dbReference>
<accession>A0A0L0UHH7</accession>
<protein>
    <submittedName>
        <fullName evidence="1">Uncharacterized protein</fullName>
    </submittedName>
</protein>